<evidence type="ECO:0000313" key="2">
    <source>
        <dbReference type="EMBL" id="CAG9808890.1"/>
    </source>
</evidence>
<sequence>MYSSIKVSEKMKEETYPEKSENSNNDHGLQSCTNYSLWYFNDALLSTRGLVQHIPIAIAFSRSESALYEMPMKLLAYLKMGHLLAMLTL</sequence>
<proteinExistence type="predicted"/>
<evidence type="ECO:0000256" key="1">
    <source>
        <dbReference type="SAM" id="MobiDB-lite"/>
    </source>
</evidence>
<dbReference type="AlphaFoldDB" id="A0A9N9S437"/>
<dbReference type="EMBL" id="OU895879">
    <property type="protein sequence ID" value="CAG9808890.1"/>
    <property type="molecule type" value="Genomic_DNA"/>
</dbReference>
<feature type="region of interest" description="Disordered" evidence="1">
    <location>
        <begin position="1"/>
        <end position="27"/>
    </location>
</feature>
<reference evidence="2" key="1">
    <citation type="submission" date="2022-01" db="EMBL/GenBank/DDBJ databases">
        <authorList>
            <person name="King R."/>
        </authorList>
    </citation>
    <scope>NUCLEOTIDE SEQUENCE</scope>
</reference>
<reference evidence="2" key="2">
    <citation type="submission" date="2022-10" db="EMBL/GenBank/DDBJ databases">
        <authorList>
            <consortium name="ENA_rothamsted_submissions"/>
            <consortium name="culmorum"/>
            <person name="King R."/>
        </authorList>
    </citation>
    <scope>NUCLEOTIDE SEQUENCE</scope>
</reference>
<keyword evidence="3" id="KW-1185">Reference proteome</keyword>
<gene>
    <name evidence="2" type="ORF">CHIRRI_LOCUS11725</name>
</gene>
<dbReference type="Proteomes" id="UP001153620">
    <property type="component" value="Chromosome 3"/>
</dbReference>
<accession>A0A9N9S437</accession>
<name>A0A9N9S437_9DIPT</name>
<evidence type="ECO:0000313" key="3">
    <source>
        <dbReference type="Proteomes" id="UP001153620"/>
    </source>
</evidence>
<protein>
    <submittedName>
        <fullName evidence="2">Uncharacterized protein</fullName>
    </submittedName>
</protein>
<feature type="compositionally biased region" description="Basic and acidic residues" evidence="1">
    <location>
        <begin position="7"/>
        <end position="21"/>
    </location>
</feature>
<organism evidence="2 3">
    <name type="scientific">Chironomus riparius</name>
    <dbReference type="NCBI Taxonomy" id="315576"/>
    <lineage>
        <taxon>Eukaryota</taxon>
        <taxon>Metazoa</taxon>
        <taxon>Ecdysozoa</taxon>
        <taxon>Arthropoda</taxon>
        <taxon>Hexapoda</taxon>
        <taxon>Insecta</taxon>
        <taxon>Pterygota</taxon>
        <taxon>Neoptera</taxon>
        <taxon>Endopterygota</taxon>
        <taxon>Diptera</taxon>
        <taxon>Nematocera</taxon>
        <taxon>Chironomoidea</taxon>
        <taxon>Chironomidae</taxon>
        <taxon>Chironominae</taxon>
        <taxon>Chironomus</taxon>
    </lineage>
</organism>